<evidence type="ECO:0000313" key="1">
    <source>
        <dbReference type="EMBL" id="SEQ27345.1"/>
    </source>
</evidence>
<gene>
    <name evidence="1" type="ORF">SAMN04488038_105104</name>
</gene>
<protein>
    <submittedName>
        <fullName evidence="1">Uncharacterized protein</fullName>
    </submittedName>
</protein>
<dbReference type="EMBL" id="FOFS01000005">
    <property type="protein sequence ID" value="SEQ27345.1"/>
    <property type="molecule type" value="Genomic_DNA"/>
</dbReference>
<dbReference type="Proteomes" id="UP000199233">
    <property type="component" value="Unassembled WGS sequence"/>
</dbReference>
<reference evidence="1 2" key="1">
    <citation type="submission" date="2016-10" db="EMBL/GenBank/DDBJ databases">
        <authorList>
            <person name="de Groot N.N."/>
        </authorList>
    </citation>
    <scope>NUCLEOTIDE SEQUENCE [LARGE SCALE GENOMIC DNA]</scope>
    <source>
        <strain evidence="1 2">DSM 25927</strain>
    </source>
</reference>
<proteinExistence type="predicted"/>
<organism evidence="1 2">
    <name type="scientific">Solimonas aquatica</name>
    <dbReference type="NCBI Taxonomy" id="489703"/>
    <lineage>
        <taxon>Bacteria</taxon>
        <taxon>Pseudomonadati</taxon>
        <taxon>Pseudomonadota</taxon>
        <taxon>Gammaproteobacteria</taxon>
        <taxon>Nevskiales</taxon>
        <taxon>Nevskiaceae</taxon>
        <taxon>Solimonas</taxon>
    </lineage>
</organism>
<evidence type="ECO:0000313" key="2">
    <source>
        <dbReference type="Proteomes" id="UP000199233"/>
    </source>
</evidence>
<keyword evidence="2" id="KW-1185">Reference proteome</keyword>
<dbReference type="AlphaFoldDB" id="A0A1H9ENZ4"/>
<dbReference type="OrthoDB" id="9856644at2"/>
<accession>A0A1H9ENZ4</accession>
<sequence>MSDPHFPTLAETRALAHMNAAGEDAQTLERQLLLLRAHGLRLHDTQADLVCRWVDVRERPVPPDADTIIRTLTRTIGNQSWSATYWLEGLRAPAMPGTG</sequence>
<dbReference type="RefSeq" id="WP_093284103.1">
    <property type="nucleotide sequence ID" value="NZ_FOFS01000005.1"/>
</dbReference>
<name>A0A1H9ENZ4_9GAMM</name>